<dbReference type="AlphaFoldDB" id="A0A6N1AT44"/>
<dbReference type="RefSeq" id="WP_109155268.1">
    <property type="nucleotide sequence ID" value="NZ_BSOV01000001.1"/>
</dbReference>
<sequence length="257" mass="28162">MFVYVIGPSAVGPVKIGHSVDPTGRCADLQTGNPERLAVLLQVECGDHAPAIEAAVHVALSDHATDLTRVTEWFCVSAAEAERVILEQWEEVKANPPDMVDDVDLRTAPAPGCDRSPPSAIPFYEWLLWRPSYRDLADDLLSDPDRPKGGRSFWVLRDRLVAAGAPLDALLMLRHAWKEHVACRRLTGEELRHIAPGNVGLRVVNEPGFALLLRHGPEGEFAGAVLTRARWETAGELQAARVVRDRSLAAWLPSVIA</sequence>
<name>A0A6N1AT44_9PROT</name>
<keyword evidence="2" id="KW-0614">Plasmid</keyword>
<organism evidence="2 3">
    <name type="scientific">Azospirillum oryzae</name>
    <dbReference type="NCBI Taxonomy" id="286727"/>
    <lineage>
        <taxon>Bacteria</taxon>
        <taxon>Pseudomonadati</taxon>
        <taxon>Pseudomonadota</taxon>
        <taxon>Alphaproteobacteria</taxon>
        <taxon>Rhodospirillales</taxon>
        <taxon>Azospirillaceae</taxon>
        <taxon>Azospirillum</taxon>
    </lineage>
</organism>
<dbReference type="SMART" id="SM00974">
    <property type="entry name" value="T5orf172"/>
    <property type="match status" value="1"/>
</dbReference>
<dbReference type="InterPro" id="IPR018306">
    <property type="entry name" value="Phage_T5_Orf172_DNA-bd"/>
</dbReference>
<accession>A0A6N1AT44</accession>
<dbReference type="KEGG" id="aoz:HUE56_29810"/>
<evidence type="ECO:0000259" key="1">
    <source>
        <dbReference type="SMART" id="SM00974"/>
    </source>
</evidence>
<keyword evidence="3" id="KW-1185">Reference proteome</keyword>
<dbReference type="OrthoDB" id="8264993at2"/>
<protein>
    <submittedName>
        <fullName evidence="2">GIY-YIG nuclease family protein</fullName>
    </submittedName>
</protein>
<proteinExistence type="predicted"/>
<dbReference type="Pfam" id="PF13455">
    <property type="entry name" value="MUG113"/>
    <property type="match status" value="1"/>
</dbReference>
<gene>
    <name evidence="2" type="ORF">HUE56_29810</name>
</gene>
<evidence type="ECO:0000313" key="3">
    <source>
        <dbReference type="Proteomes" id="UP000509702"/>
    </source>
</evidence>
<reference evidence="2 3" key="1">
    <citation type="submission" date="2020-06" db="EMBL/GenBank/DDBJ databases">
        <title>Complete genome of Azosprillum oryzae KACC14407.</title>
        <authorList>
            <person name="Kim M."/>
            <person name="Park Y.-J."/>
            <person name="Shin J.-H."/>
        </authorList>
    </citation>
    <scope>NUCLEOTIDE SEQUENCE [LARGE SCALE GENOMIC DNA]</scope>
    <source>
        <strain evidence="2 3">KACC 14407</strain>
        <plasmid evidence="2 3">unnamed7</plasmid>
    </source>
</reference>
<dbReference type="EMBL" id="CP054622">
    <property type="protein sequence ID" value="QKS54700.1"/>
    <property type="molecule type" value="Genomic_DNA"/>
</dbReference>
<feature type="domain" description="Bacteriophage T5 Orf172 DNA-binding" evidence="1">
    <location>
        <begin position="8"/>
        <end position="88"/>
    </location>
</feature>
<geneLocation type="plasmid" evidence="2 3">
    <name>unnamed7</name>
</geneLocation>
<dbReference type="Proteomes" id="UP000509702">
    <property type="component" value="Plasmid unnamed7"/>
</dbReference>
<evidence type="ECO:0000313" key="2">
    <source>
        <dbReference type="EMBL" id="QKS54700.1"/>
    </source>
</evidence>